<sequence>MPQIYVSIGTNVEHNKHLTMAMEQLYQNFGQLLISPVYQSAAVGFDGNDFYNLVAGFYSDLDVLALTQRFKDIERLSGRDHSAPKFSDRTLDIDLLNYGDEVINEPVVLPRDEILYHAFVLFPLADIASDWQHPVAAAPISEIASKFDASAQRLSQIADPINMDAYR</sequence>
<dbReference type="KEGG" id="plei:Q9312_10170"/>
<dbReference type="PANTHER" id="PTHR43071">
    <property type="entry name" value="2-AMINO-4-HYDROXY-6-HYDROXYMETHYLDIHYDROPTERIDINE PYROPHOSPHOKINASE"/>
    <property type="match status" value="1"/>
</dbReference>
<dbReference type="PANTHER" id="PTHR43071:SF2">
    <property type="entry name" value="2-AMINO-4-HYDROXY-6-HYDROXYMETHYLDIHYDROPTERIDINE PYROPHOSPHOKINASE"/>
    <property type="match status" value="1"/>
</dbReference>
<keyword evidence="10" id="KW-1185">Reference proteome</keyword>
<dbReference type="AlphaFoldDB" id="A0AA51RQ57"/>
<evidence type="ECO:0000256" key="2">
    <source>
        <dbReference type="ARBA" id="ARBA00013253"/>
    </source>
</evidence>
<proteinExistence type="predicted"/>
<dbReference type="InterPro" id="IPR035907">
    <property type="entry name" value="Hppk_sf"/>
</dbReference>
<evidence type="ECO:0000256" key="5">
    <source>
        <dbReference type="ARBA" id="ARBA00022777"/>
    </source>
</evidence>
<dbReference type="RefSeq" id="WP_309200731.1">
    <property type="nucleotide sequence ID" value="NZ_CP133548.1"/>
</dbReference>
<evidence type="ECO:0000256" key="6">
    <source>
        <dbReference type="ARBA" id="ARBA00022840"/>
    </source>
</evidence>
<keyword evidence="7" id="KW-0289">Folate biosynthesis</keyword>
<organism evidence="9 10">
    <name type="scientific">Pleionea litopenaei</name>
    <dbReference type="NCBI Taxonomy" id="3070815"/>
    <lineage>
        <taxon>Bacteria</taxon>
        <taxon>Pseudomonadati</taxon>
        <taxon>Pseudomonadota</taxon>
        <taxon>Gammaproteobacteria</taxon>
        <taxon>Oceanospirillales</taxon>
        <taxon>Pleioneaceae</taxon>
        <taxon>Pleionea</taxon>
    </lineage>
</organism>
<dbReference type="EC" id="2.7.6.3" evidence="2"/>
<dbReference type="Gene3D" id="3.30.70.560">
    <property type="entry name" value="7,8-Dihydro-6-hydroxymethylpterin-pyrophosphokinase HPPK"/>
    <property type="match status" value="1"/>
</dbReference>
<keyword evidence="5" id="KW-0418">Kinase</keyword>
<protein>
    <recommendedName>
        <fullName evidence="2">2-amino-4-hydroxy-6-hydroxymethyldihydropteridine diphosphokinase</fullName>
        <ecNumber evidence="2">2.7.6.3</ecNumber>
    </recommendedName>
</protein>
<dbReference type="Proteomes" id="UP001239782">
    <property type="component" value="Chromosome"/>
</dbReference>
<evidence type="ECO:0000313" key="10">
    <source>
        <dbReference type="Proteomes" id="UP001239782"/>
    </source>
</evidence>
<evidence type="ECO:0000256" key="4">
    <source>
        <dbReference type="ARBA" id="ARBA00022741"/>
    </source>
</evidence>
<evidence type="ECO:0000256" key="3">
    <source>
        <dbReference type="ARBA" id="ARBA00022679"/>
    </source>
</evidence>
<keyword evidence="6" id="KW-0067">ATP-binding</keyword>
<evidence type="ECO:0000256" key="7">
    <source>
        <dbReference type="ARBA" id="ARBA00022909"/>
    </source>
</evidence>
<feature type="domain" description="7,8-dihydro-6-hydroxymethylpterin-pyrophosphokinase" evidence="8">
    <location>
        <begin position="5"/>
        <end position="128"/>
    </location>
</feature>
<evidence type="ECO:0000313" key="9">
    <source>
        <dbReference type="EMBL" id="WMS85578.1"/>
    </source>
</evidence>
<reference evidence="9 10" key="1">
    <citation type="submission" date="2023-08" db="EMBL/GenBank/DDBJ databases">
        <title>Pleionea litopenaei sp. nov., isolated from stomach of juvenile Litopenaeus vannamei.</title>
        <authorList>
            <person name="Rho A.M."/>
            <person name="Hwang C.Y."/>
        </authorList>
    </citation>
    <scope>NUCLEOTIDE SEQUENCE [LARGE SCALE GENOMIC DNA]</scope>
    <source>
        <strain evidence="9 10">HL-JVS1</strain>
    </source>
</reference>
<dbReference type="GO" id="GO:0016301">
    <property type="term" value="F:kinase activity"/>
    <property type="evidence" value="ECO:0007669"/>
    <property type="project" value="UniProtKB-KW"/>
</dbReference>
<dbReference type="GO" id="GO:0046656">
    <property type="term" value="P:folic acid biosynthetic process"/>
    <property type="evidence" value="ECO:0007669"/>
    <property type="project" value="UniProtKB-KW"/>
</dbReference>
<evidence type="ECO:0000259" key="8">
    <source>
        <dbReference type="Pfam" id="PF01288"/>
    </source>
</evidence>
<dbReference type="GO" id="GO:0003848">
    <property type="term" value="F:2-amino-4-hydroxy-6-hydroxymethyldihydropteridine diphosphokinase activity"/>
    <property type="evidence" value="ECO:0007669"/>
    <property type="project" value="UniProtKB-EC"/>
</dbReference>
<dbReference type="CDD" id="cd00483">
    <property type="entry name" value="HPPK"/>
    <property type="match status" value="1"/>
</dbReference>
<comment type="pathway">
    <text evidence="1">Cofactor biosynthesis; tetrahydrofolate biosynthesis; 2-amino-4-hydroxy-6-hydroxymethyl-7,8-dihydropteridine diphosphate from 7,8-dihydroneopterin triphosphate: step 4/4.</text>
</comment>
<accession>A0AA51RQ57</accession>
<dbReference type="EMBL" id="CP133548">
    <property type="protein sequence ID" value="WMS85578.1"/>
    <property type="molecule type" value="Genomic_DNA"/>
</dbReference>
<dbReference type="SUPFAM" id="SSF55083">
    <property type="entry name" value="6-hydroxymethyl-7,8-dihydropterin pyrophosphokinase, HPPK"/>
    <property type="match status" value="1"/>
</dbReference>
<keyword evidence="4" id="KW-0547">Nucleotide-binding</keyword>
<name>A0AA51RQ57_9GAMM</name>
<gene>
    <name evidence="9" type="primary">folK</name>
    <name evidence="9" type="ORF">Q9312_10170</name>
</gene>
<dbReference type="GO" id="GO:0005524">
    <property type="term" value="F:ATP binding"/>
    <property type="evidence" value="ECO:0007669"/>
    <property type="project" value="UniProtKB-KW"/>
</dbReference>
<dbReference type="NCBIfam" id="TIGR01498">
    <property type="entry name" value="folK"/>
    <property type="match status" value="1"/>
</dbReference>
<keyword evidence="3 9" id="KW-0808">Transferase</keyword>
<dbReference type="InterPro" id="IPR000550">
    <property type="entry name" value="Hppk"/>
</dbReference>
<evidence type="ECO:0000256" key="1">
    <source>
        <dbReference type="ARBA" id="ARBA00005051"/>
    </source>
</evidence>
<dbReference type="Pfam" id="PF01288">
    <property type="entry name" value="HPPK"/>
    <property type="match status" value="1"/>
</dbReference>